<dbReference type="Pfam" id="PF07883">
    <property type="entry name" value="Cupin_2"/>
    <property type="match status" value="1"/>
</dbReference>
<dbReference type="Gene3D" id="2.60.120.10">
    <property type="entry name" value="Jelly Rolls"/>
    <property type="match status" value="1"/>
</dbReference>
<feature type="domain" description="Cupin type-2" evidence="1">
    <location>
        <begin position="39"/>
        <end position="100"/>
    </location>
</feature>
<dbReference type="InterPro" id="IPR013096">
    <property type="entry name" value="Cupin_2"/>
</dbReference>
<dbReference type="PANTHER" id="PTHR36114:SF1">
    <property type="entry name" value="16.7 KDA PROTEIN IN WHIE LOCUS"/>
    <property type="match status" value="1"/>
</dbReference>
<gene>
    <name evidence="2" type="ORF">DHV22_14245</name>
</gene>
<dbReference type="Proteomes" id="UP000263268">
    <property type="component" value="Unassembled WGS sequence"/>
</dbReference>
<dbReference type="EMBL" id="DPRK01000223">
    <property type="protein sequence ID" value="HCY82661.1"/>
    <property type="molecule type" value="Genomic_DNA"/>
</dbReference>
<dbReference type="InterPro" id="IPR014710">
    <property type="entry name" value="RmlC-like_jellyroll"/>
</dbReference>
<dbReference type="SUPFAM" id="SSF51182">
    <property type="entry name" value="RmlC-like cupins"/>
    <property type="match status" value="1"/>
</dbReference>
<reference evidence="2 3" key="1">
    <citation type="journal article" date="2018" name="Nat. Biotechnol.">
        <title>A standardized bacterial taxonomy based on genome phylogeny substantially revises the tree of life.</title>
        <authorList>
            <person name="Parks D.H."/>
            <person name="Chuvochina M."/>
            <person name="Waite D.W."/>
            <person name="Rinke C."/>
            <person name="Skarshewski A."/>
            <person name="Chaumeil P.A."/>
            <person name="Hugenholtz P."/>
        </authorList>
    </citation>
    <scope>NUCLEOTIDE SEQUENCE [LARGE SCALE GENOMIC DNA]</scope>
    <source>
        <strain evidence="2">UBA10227</strain>
    </source>
</reference>
<name>A0A3D6BTU0_9FLAO</name>
<evidence type="ECO:0000259" key="1">
    <source>
        <dbReference type="Pfam" id="PF07883"/>
    </source>
</evidence>
<dbReference type="InterPro" id="IPR011051">
    <property type="entry name" value="RmlC_Cupin_sf"/>
</dbReference>
<dbReference type="CDD" id="cd02226">
    <property type="entry name" value="cupin_YdbB-like"/>
    <property type="match status" value="1"/>
</dbReference>
<evidence type="ECO:0000313" key="2">
    <source>
        <dbReference type="EMBL" id="HCY82661.1"/>
    </source>
</evidence>
<comment type="caution">
    <text evidence="2">The sequence shown here is derived from an EMBL/GenBank/DDBJ whole genome shotgun (WGS) entry which is preliminary data.</text>
</comment>
<dbReference type="AlphaFoldDB" id="A0A3D6BTU0"/>
<organism evidence="2 3">
    <name type="scientific">Xanthomarina gelatinilytica</name>
    <dbReference type="NCBI Taxonomy" id="1137281"/>
    <lineage>
        <taxon>Bacteria</taxon>
        <taxon>Pseudomonadati</taxon>
        <taxon>Bacteroidota</taxon>
        <taxon>Flavobacteriia</taxon>
        <taxon>Flavobacteriales</taxon>
        <taxon>Flavobacteriaceae</taxon>
        <taxon>Xanthomarina</taxon>
    </lineage>
</organism>
<proteinExistence type="predicted"/>
<sequence length="109" mass="12713">MKEYRKTNCKTEATKLFNLFSPKIVAELNDHFIKVVKIKGDKVPWHHHDNSDELFYVIEGELTMEIESQPALTLKAGELFVVKKNVEHRVFSKEECKLMLIEQKETAHA</sequence>
<dbReference type="PANTHER" id="PTHR36114">
    <property type="entry name" value="16.7 KDA PROTEIN IN WHIE LOCUS"/>
    <property type="match status" value="1"/>
</dbReference>
<accession>A0A3D6BTU0</accession>
<evidence type="ECO:0000313" key="3">
    <source>
        <dbReference type="Proteomes" id="UP000263268"/>
    </source>
</evidence>
<protein>
    <submittedName>
        <fullName evidence="2">Cupin domain-containing protein</fullName>
    </submittedName>
</protein>
<feature type="non-terminal residue" evidence="2">
    <location>
        <position position="109"/>
    </location>
</feature>
<dbReference type="InterPro" id="IPR052044">
    <property type="entry name" value="PKS_Associated_Protein"/>
</dbReference>